<dbReference type="STRING" id="1441469.A0A1Q5QC74"/>
<evidence type="ECO:0000256" key="2">
    <source>
        <dbReference type="SAM" id="Phobius"/>
    </source>
</evidence>
<dbReference type="PANTHER" id="PTHR17178">
    <property type="entry name" value="SECRETORY GRANULE PROTEOGLYCAN CORE PROTEIN"/>
    <property type="match status" value="1"/>
</dbReference>
<feature type="region of interest" description="Disordered" evidence="1">
    <location>
        <begin position="131"/>
        <end position="211"/>
    </location>
</feature>
<dbReference type="EMBL" id="LFMY01000002">
    <property type="protein sequence ID" value="OKL63481.1"/>
    <property type="molecule type" value="Genomic_DNA"/>
</dbReference>
<keyword evidence="2" id="KW-0472">Membrane</keyword>
<evidence type="ECO:0000259" key="4">
    <source>
        <dbReference type="PROSITE" id="PS01186"/>
    </source>
</evidence>
<organism evidence="5 6">
    <name type="scientific">Talaromyces atroroseus</name>
    <dbReference type="NCBI Taxonomy" id="1441469"/>
    <lineage>
        <taxon>Eukaryota</taxon>
        <taxon>Fungi</taxon>
        <taxon>Dikarya</taxon>
        <taxon>Ascomycota</taxon>
        <taxon>Pezizomycotina</taxon>
        <taxon>Eurotiomycetes</taxon>
        <taxon>Eurotiomycetidae</taxon>
        <taxon>Eurotiales</taxon>
        <taxon>Trichocomaceae</taxon>
        <taxon>Talaromyces</taxon>
        <taxon>Talaromyces sect. Trachyspermi</taxon>
    </lineage>
</organism>
<feature type="compositionally biased region" description="Basic and acidic residues" evidence="1">
    <location>
        <begin position="194"/>
        <end position="209"/>
    </location>
</feature>
<feature type="compositionally biased region" description="Polar residues" evidence="1">
    <location>
        <begin position="137"/>
        <end position="148"/>
    </location>
</feature>
<proteinExistence type="predicted"/>
<feature type="compositionally biased region" description="Basic and acidic residues" evidence="1">
    <location>
        <begin position="52"/>
        <end position="64"/>
    </location>
</feature>
<feature type="region of interest" description="Disordered" evidence="1">
    <location>
        <begin position="350"/>
        <end position="381"/>
    </location>
</feature>
<dbReference type="InterPro" id="IPR000742">
    <property type="entry name" value="EGF"/>
</dbReference>
<feature type="domain" description="EGF-like" evidence="3 4">
    <location>
        <begin position="481"/>
        <end position="492"/>
    </location>
</feature>
<name>A0A1Q5QC74_TALAT</name>
<sequence length="745" mass="79549">MSQNQQSSYGLGRKQRGGSVKRAREMLDAGVRADNSSQNQNNGRMPPLPRPEPTHRPESGRGHSQEGNVQVVYQVEHDPRGPVPILPVQGLQVPKHTEPPSTSRRGPPPVYSHLNATSVSPIPEENFKKLKKKKESYASSTVIPSSWGSGPPMSEILDSYASEQEEPKRKRDSVVLLRQASLGKRGKPSLRTINKPETEAPLLHEKSNKSNDSNLGFSTVNVLERRASLDSVSTDTDSIDLEKEMIQIENEQKARSIGIGLGLGLPGAGMSSRKPNSHRPPRLDMDAVRAAEVQGSLTSLPDLIRRATKVASNLERGKTASRLGILDMFDIGKEGKRGSNHRTSASLSDILASFPPPRTGTPDNSVRTSWPFPPTNATEKSRLRQMRLNSVEEAEDASKPGRRFCGMSRRLFIFICIVVFCIIAAAVIIPVVLVVVPRERDHSSTTATSTANTTATTMTCEQKLPCMNGGVSIKSGTTCACVCVDGYSGTQCGKASDGSCTTTETSESNNATIGSSLPDLLTQSESYFGIPLNETEILSLFNANNVSCTVQNALVSFGGVSSKHRRRASPTEIRDLETEPQITSGYMGVKLTRTFINRAEATETTDVPPILNVPTGTTTSAATETAGGAAVIATGTTSAPTTTASATSTAASASASVSVSAAVSQVYEFASVAVLYLFEQTRDLNATSTAQHEIDLYLLSQSIGTSSNSLEMSVHLPETFALNFSNFTITFSNGTVVGGGNGTAT</sequence>
<feature type="transmembrane region" description="Helical" evidence="2">
    <location>
        <begin position="411"/>
        <end position="436"/>
    </location>
</feature>
<keyword evidence="6" id="KW-1185">Reference proteome</keyword>
<evidence type="ECO:0000313" key="5">
    <source>
        <dbReference type="EMBL" id="OKL63481.1"/>
    </source>
</evidence>
<gene>
    <name evidence="5" type="ORF">UA08_01967</name>
</gene>
<dbReference type="AlphaFoldDB" id="A0A1Q5QC74"/>
<protein>
    <recommendedName>
        <fullName evidence="3 4">EGF-like domain-containing protein</fullName>
    </recommendedName>
</protein>
<keyword evidence="2" id="KW-1133">Transmembrane helix</keyword>
<reference evidence="5 6" key="1">
    <citation type="submission" date="2015-06" db="EMBL/GenBank/DDBJ databases">
        <title>Talaromyces atroroseus IBT 11181 draft genome.</title>
        <authorList>
            <person name="Rasmussen K.B."/>
            <person name="Rasmussen S."/>
            <person name="Petersen B."/>
            <person name="Sicheritz-Ponten T."/>
            <person name="Mortensen U.H."/>
            <person name="Thrane U."/>
        </authorList>
    </citation>
    <scope>NUCLEOTIDE SEQUENCE [LARGE SCALE GENOMIC DNA]</scope>
    <source>
        <strain evidence="5 6">IBT 11181</strain>
    </source>
</reference>
<dbReference type="PROSITE" id="PS01186">
    <property type="entry name" value="EGF_2"/>
    <property type="match status" value="1"/>
</dbReference>
<dbReference type="PANTHER" id="PTHR17178:SF0">
    <property type="entry name" value="SERGLYCIN"/>
    <property type="match status" value="1"/>
</dbReference>
<comment type="caution">
    <text evidence="5">The sequence shown here is derived from an EMBL/GenBank/DDBJ whole genome shotgun (WGS) entry which is preliminary data.</text>
</comment>
<evidence type="ECO:0000313" key="6">
    <source>
        <dbReference type="Proteomes" id="UP000214365"/>
    </source>
</evidence>
<feature type="region of interest" description="Disordered" evidence="1">
    <location>
        <begin position="1"/>
        <end position="118"/>
    </location>
</feature>
<evidence type="ECO:0000256" key="1">
    <source>
        <dbReference type="SAM" id="MobiDB-lite"/>
    </source>
</evidence>
<dbReference type="Proteomes" id="UP000214365">
    <property type="component" value="Unassembled WGS sequence"/>
</dbReference>
<dbReference type="PROSITE" id="PS00022">
    <property type="entry name" value="EGF_1"/>
    <property type="match status" value="1"/>
</dbReference>
<dbReference type="RefSeq" id="XP_020123602.1">
    <property type="nucleotide sequence ID" value="XM_020261689.1"/>
</dbReference>
<accession>A0A1Q5QC74</accession>
<keyword evidence="2" id="KW-0812">Transmembrane</keyword>
<evidence type="ECO:0000259" key="3">
    <source>
        <dbReference type="PROSITE" id="PS00022"/>
    </source>
</evidence>
<dbReference type="GeneID" id="31001722"/>
<dbReference type="OrthoDB" id="283575at2759"/>
<feature type="compositionally biased region" description="Polar residues" evidence="1">
    <location>
        <begin position="34"/>
        <end position="43"/>
    </location>
</feature>